<reference evidence="2 3" key="1">
    <citation type="submission" date="2022-10" db="EMBL/GenBank/DDBJ databases">
        <title>Paenibacillus description and whole genome data of maize root bacterial community.</title>
        <authorList>
            <person name="Marton D."/>
            <person name="Farkas M."/>
            <person name="Cserhati M."/>
        </authorList>
    </citation>
    <scope>NUCLEOTIDE SEQUENCE [LARGE SCALE GENOMIC DNA]</scope>
    <source>
        <strain evidence="2 3">P96</strain>
    </source>
</reference>
<accession>A0ABT9FT93</accession>
<name>A0ABT9FT93_9BACL</name>
<sequence length="51" mass="5397">MRSRLMTSTPATSACTRAYTDDSDSASWTSSAVCKAGQKDLMMGSDGQFSP</sequence>
<evidence type="ECO:0000256" key="1">
    <source>
        <dbReference type="SAM" id="MobiDB-lite"/>
    </source>
</evidence>
<comment type="caution">
    <text evidence="2">The sequence shown here is derived from an EMBL/GenBank/DDBJ whole genome shotgun (WGS) entry which is preliminary data.</text>
</comment>
<proteinExistence type="predicted"/>
<evidence type="ECO:0000313" key="2">
    <source>
        <dbReference type="EMBL" id="MDP4097943.1"/>
    </source>
</evidence>
<keyword evidence="3" id="KW-1185">Reference proteome</keyword>
<dbReference type="Proteomes" id="UP001241848">
    <property type="component" value="Unassembled WGS sequence"/>
</dbReference>
<organism evidence="2 3">
    <name type="scientific">Paenibacillus zeirhizosphaerae</name>
    <dbReference type="NCBI Taxonomy" id="2987519"/>
    <lineage>
        <taxon>Bacteria</taxon>
        <taxon>Bacillati</taxon>
        <taxon>Bacillota</taxon>
        <taxon>Bacilli</taxon>
        <taxon>Bacillales</taxon>
        <taxon>Paenibacillaceae</taxon>
        <taxon>Paenibacillus</taxon>
    </lineage>
</organism>
<protein>
    <submittedName>
        <fullName evidence="2">Uncharacterized protein</fullName>
    </submittedName>
</protein>
<feature type="region of interest" description="Disordered" evidence="1">
    <location>
        <begin position="1"/>
        <end position="25"/>
    </location>
</feature>
<dbReference type="PROSITE" id="PS51257">
    <property type="entry name" value="PROKAR_LIPOPROTEIN"/>
    <property type="match status" value="1"/>
</dbReference>
<evidence type="ECO:0000313" key="3">
    <source>
        <dbReference type="Proteomes" id="UP001241848"/>
    </source>
</evidence>
<dbReference type="RefSeq" id="WP_305755508.1">
    <property type="nucleotide sequence ID" value="NZ_JAPCKK010000016.1"/>
</dbReference>
<gene>
    <name evidence="2" type="ORF">OIN60_14295</name>
</gene>
<feature type="compositionally biased region" description="Polar residues" evidence="1">
    <location>
        <begin position="1"/>
        <end position="15"/>
    </location>
</feature>
<dbReference type="EMBL" id="JAPCKK010000016">
    <property type="protein sequence ID" value="MDP4097943.1"/>
    <property type="molecule type" value="Genomic_DNA"/>
</dbReference>